<dbReference type="InterPro" id="IPR036068">
    <property type="entry name" value="Nicotinate_pribotase-like_C"/>
</dbReference>
<keyword evidence="17" id="KW-1185">Reference proteome</keyword>
<evidence type="ECO:0000256" key="9">
    <source>
        <dbReference type="ARBA" id="ARBA00033102"/>
    </source>
</evidence>
<dbReference type="CDD" id="cd01572">
    <property type="entry name" value="QPRTase"/>
    <property type="match status" value="1"/>
</dbReference>
<feature type="binding site" evidence="13">
    <location>
        <begin position="265"/>
        <end position="267"/>
    </location>
    <ligand>
        <name>substrate</name>
    </ligand>
</feature>
<feature type="binding site" evidence="13">
    <location>
        <begin position="136"/>
        <end position="138"/>
    </location>
    <ligand>
        <name>substrate</name>
    </ligand>
</feature>
<keyword evidence="6" id="KW-0662">Pyridine nucleotide biosynthesis</keyword>
<evidence type="ECO:0000256" key="13">
    <source>
        <dbReference type="PIRSR" id="PIRSR006250-1"/>
    </source>
</evidence>
<dbReference type="FunFam" id="3.90.1170.20:FF:000001">
    <property type="entry name" value="Nicotinate-nucleotide diphosphorylase (Carboxylating)"/>
    <property type="match status" value="1"/>
</dbReference>
<dbReference type="eggNOG" id="COG0157">
    <property type="taxonomic scope" value="Bacteria"/>
</dbReference>
<comment type="function">
    <text evidence="1">Involved in the catabolism of quinolinic acid (QA).</text>
</comment>
<sequence length="285" mass="31334">MTDIYNSEEFATLIELAYREDAPTGDLSTRYLLSESDRAIATLIAKDDGIISGLDVAYMVLCRCTPEEEMTFTSEYEDGDEVRKGDILATIEAPYADLLRAERIMLNFLQRMSGIATYTYQCVQCVAGTKTRILDTRKTVPGHRLTDKMAVRHGGGTNHRASLSDMVMLKDNHIAMAGGILPAVEEVRPHLPISIRIEVETSTLEEVQEAIDAGADIIMLDNMDLETMRRAVDLIDGQAEVEASGNMTAERLAAVAAIGVDYISIGALTHSVRAFDISMKIKPIQ</sequence>
<gene>
    <name evidence="16" type="primary">nadC</name>
    <name evidence="16" type="ORF">PORUE0001_0657</name>
</gene>
<evidence type="ECO:0000256" key="12">
    <source>
        <dbReference type="PIRNR" id="PIRNR006250"/>
    </source>
</evidence>
<evidence type="ECO:0000256" key="10">
    <source>
        <dbReference type="ARBA" id="ARBA00047445"/>
    </source>
</evidence>
<dbReference type="PIRSF" id="PIRSF006250">
    <property type="entry name" value="NadC_ModD"/>
    <property type="match status" value="1"/>
</dbReference>
<evidence type="ECO:0000256" key="6">
    <source>
        <dbReference type="ARBA" id="ARBA00022642"/>
    </source>
</evidence>
<comment type="caution">
    <text evidence="16">The sequence shown here is derived from an EMBL/GenBank/DDBJ whole genome shotgun (WGS) entry which is preliminary data.</text>
</comment>
<dbReference type="EC" id="2.4.2.19" evidence="5"/>
<dbReference type="Pfam" id="PF01729">
    <property type="entry name" value="QRPTase_C"/>
    <property type="match status" value="1"/>
</dbReference>
<feature type="binding site" evidence="13">
    <location>
        <position position="221"/>
    </location>
    <ligand>
        <name>substrate</name>
    </ligand>
</feature>
<comment type="catalytic activity">
    <reaction evidence="10">
        <text>nicotinate beta-D-ribonucleotide + CO2 + diphosphate = quinolinate + 5-phospho-alpha-D-ribose 1-diphosphate + 2 H(+)</text>
        <dbReference type="Rhea" id="RHEA:12733"/>
        <dbReference type="ChEBI" id="CHEBI:15378"/>
        <dbReference type="ChEBI" id="CHEBI:16526"/>
        <dbReference type="ChEBI" id="CHEBI:29959"/>
        <dbReference type="ChEBI" id="CHEBI:33019"/>
        <dbReference type="ChEBI" id="CHEBI:57502"/>
        <dbReference type="ChEBI" id="CHEBI:58017"/>
        <dbReference type="EC" id="2.4.2.19"/>
    </reaction>
</comment>
<comment type="pathway">
    <text evidence="2">Cofactor biosynthesis; NAD(+) biosynthesis; nicotinate D-ribonucleotide from quinolinate: step 1/1.</text>
</comment>
<dbReference type="PANTHER" id="PTHR32179">
    <property type="entry name" value="NICOTINATE-NUCLEOTIDE PYROPHOSPHORYLASE [CARBOXYLATING]"/>
    <property type="match status" value="1"/>
</dbReference>
<dbReference type="InterPro" id="IPR037128">
    <property type="entry name" value="Quinolinate_PRibosylTase_N_sf"/>
</dbReference>
<dbReference type="InterPro" id="IPR013785">
    <property type="entry name" value="Aldolase_TIM"/>
</dbReference>
<dbReference type="GO" id="GO:0004514">
    <property type="term" value="F:nicotinate-nucleotide diphosphorylase (carboxylating) activity"/>
    <property type="evidence" value="ECO:0007669"/>
    <property type="project" value="UniProtKB-EC"/>
</dbReference>
<evidence type="ECO:0000256" key="8">
    <source>
        <dbReference type="ARBA" id="ARBA00022679"/>
    </source>
</evidence>
<evidence type="ECO:0000256" key="1">
    <source>
        <dbReference type="ARBA" id="ARBA00003237"/>
    </source>
</evidence>
<dbReference type="InterPro" id="IPR027277">
    <property type="entry name" value="NadC/ModD"/>
</dbReference>
<reference evidence="16 17" key="1">
    <citation type="submission" date="2009-04" db="EMBL/GenBank/DDBJ databases">
        <authorList>
            <person name="Sebastian Y."/>
            <person name="Madupu R."/>
            <person name="Durkin A.S."/>
            <person name="Torralba M."/>
            <person name="Methe B."/>
            <person name="Sutton G.G."/>
            <person name="Strausberg R.L."/>
            <person name="Nelson K.E."/>
        </authorList>
    </citation>
    <scope>NUCLEOTIDE SEQUENCE [LARGE SCALE GENOMIC DNA]</scope>
    <source>
        <strain evidence="16 17">60-3</strain>
    </source>
</reference>
<feature type="binding site" evidence="13">
    <location>
        <position position="160"/>
    </location>
    <ligand>
        <name>substrate</name>
    </ligand>
</feature>
<evidence type="ECO:0000256" key="2">
    <source>
        <dbReference type="ARBA" id="ARBA00004893"/>
    </source>
</evidence>
<evidence type="ECO:0000313" key="16">
    <source>
        <dbReference type="EMBL" id="EEK16891.1"/>
    </source>
</evidence>
<dbReference type="PANTHER" id="PTHR32179:SF3">
    <property type="entry name" value="NICOTINATE-NUCLEOTIDE PYROPHOSPHORYLASE [CARBOXYLATING]"/>
    <property type="match status" value="1"/>
</dbReference>
<keyword evidence="8 12" id="KW-0808">Transferase</keyword>
<feature type="binding site" evidence="13">
    <location>
        <position position="170"/>
    </location>
    <ligand>
        <name>substrate</name>
    </ligand>
</feature>
<evidence type="ECO:0000256" key="11">
    <source>
        <dbReference type="ARBA" id="ARBA00069173"/>
    </source>
</evidence>
<feature type="binding site" evidence="13">
    <location>
        <begin position="244"/>
        <end position="246"/>
    </location>
    <ligand>
        <name>substrate</name>
    </ligand>
</feature>
<organism evidence="16 17">
    <name type="scientific">Porphyromonas uenonis 60-3</name>
    <dbReference type="NCBI Taxonomy" id="596327"/>
    <lineage>
        <taxon>Bacteria</taxon>
        <taxon>Pseudomonadati</taxon>
        <taxon>Bacteroidota</taxon>
        <taxon>Bacteroidia</taxon>
        <taxon>Bacteroidales</taxon>
        <taxon>Porphyromonadaceae</taxon>
        <taxon>Porphyromonas</taxon>
    </lineage>
</organism>
<dbReference type="OrthoDB" id="9782546at2"/>
<dbReference type="RefSeq" id="WP_007365229.1">
    <property type="nucleotide sequence ID" value="NZ_ACLR01000123.1"/>
</dbReference>
<dbReference type="NCBIfam" id="TIGR00078">
    <property type="entry name" value="nadC"/>
    <property type="match status" value="1"/>
</dbReference>
<proteinExistence type="inferred from homology"/>
<evidence type="ECO:0000256" key="5">
    <source>
        <dbReference type="ARBA" id="ARBA00011944"/>
    </source>
</evidence>
<dbReference type="AlphaFoldDB" id="C2MBH9"/>
<comment type="subunit">
    <text evidence="4">Hexamer formed by 3 homodimers.</text>
</comment>
<comment type="similarity">
    <text evidence="3 12">Belongs to the NadC/ModD family.</text>
</comment>
<dbReference type="EMBL" id="ACLR01000123">
    <property type="protein sequence ID" value="EEK16891.1"/>
    <property type="molecule type" value="Genomic_DNA"/>
</dbReference>
<dbReference type="STRING" id="596327.PORUE0001_0657"/>
<dbReference type="Gene3D" id="3.20.20.70">
    <property type="entry name" value="Aldolase class I"/>
    <property type="match status" value="1"/>
</dbReference>
<evidence type="ECO:0000259" key="15">
    <source>
        <dbReference type="Pfam" id="PF02749"/>
    </source>
</evidence>
<feature type="domain" description="Quinolinate phosphoribosyl transferase C-terminal" evidence="14">
    <location>
        <begin position="115"/>
        <end position="280"/>
    </location>
</feature>
<dbReference type="FunFam" id="3.20.20.70:FF:000030">
    <property type="entry name" value="Nicotinate-nucleotide pyrophosphorylase, carboxylating"/>
    <property type="match status" value="1"/>
</dbReference>
<accession>C2MBH9</accession>
<feature type="binding site" evidence="13">
    <location>
        <position position="200"/>
    </location>
    <ligand>
        <name>substrate</name>
    </ligand>
</feature>
<dbReference type="GO" id="GO:0034213">
    <property type="term" value="P:quinolinate catabolic process"/>
    <property type="evidence" value="ECO:0007669"/>
    <property type="project" value="TreeGrafter"/>
</dbReference>
<evidence type="ECO:0000256" key="7">
    <source>
        <dbReference type="ARBA" id="ARBA00022676"/>
    </source>
</evidence>
<name>C2MBH9_9PORP</name>
<keyword evidence="7 12" id="KW-0328">Glycosyltransferase</keyword>
<dbReference type="SUPFAM" id="SSF51690">
    <property type="entry name" value="Nicotinate/Quinolinate PRTase C-terminal domain-like"/>
    <property type="match status" value="1"/>
</dbReference>
<dbReference type="GO" id="GO:0005737">
    <property type="term" value="C:cytoplasm"/>
    <property type="evidence" value="ECO:0007669"/>
    <property type="project" value="TreeGrafter"/>
</dbReference>
<dbReference type="Pfam" id="PF02749">
    <property type="entry name" value="QRPTase_N"/>
    <property type="match status" value="1"/>
</dbReference>
<dbReference type="InterPro" id="IPR002638">
    <property type="entry name" value="Quinolinate_PRibosylTrfase_C"/>
</dbReference>
<protein>
    <recommendedName>
        <fullName evidence="11">Probable nicotinate-nucleotide pyrophosphorylase [carboxylating]</fullName>
        <ecNumber evidence="5">2.4.2.19</ecNumber>
    </recommendedName>
    <alternativeName>
        <fullName evidence="9">Quinolinate phosphoribosyltransferase [decarboxylating]</fullName>
    </alternativeName>
</protein>
<dbReference type="Gene3D" id="3.90.1170.20">
    <property type="entry name" value="Quinolinate phosphoribosyl transferase, N-terminal domain"/>
    <property type="match status" value="1"/>
</dbReference>
<feature type="domain" description="Quinolinate phosphoribosyl transferase N-terminal" evidence="15">
    <location>
        <begin position="26"/>
        <end position="113"/>
    </location>
</feature>
<evidence type="ECO:0000256" key="4">
    <source>
        <dbReference type="ARBA" id="ARBA00011218"/>
    </source>
</evidence>
<dbReference type="InterPro" id="IPR022412">
    <property type="entry name" value="Quinolinate_PRibosylTrfase_N"/>
</dbReference>
<evidence type="ECO:0000313" key="17">
    <source>
        <dbReference type="Proteomes" id="UP000003303"/>
    </source>
</evidence>
<evidence type="ECO:0000256" key="3">
    <source>
        <dbReference type="ARBA" id="ARBA00009400"/>
    </source>
</evidence>
<dbReference type="SUPFAM" id="SSF54675">
    <property type="entry name" value="Nicotinate/Quinolinate PRTase N-terminal domain-like"/>
    <property type="match status" value="1"/>
</dbReference>
<feature type="binding site" evidence="13">
    <location>
        <position position="103"/>
    </location>
    <ligand>
        <name>substrate</name>
    </ligand>
</feature>
<dbReference type="GO" id="GO:0009435">
    <property type="term" value="P:NAD+ biosynthetic process"/>
    <property type="evidence" value="ECO:0007669"/>
    <property type="project" value="UniProtKB-UniPathway"/>
</dbReference>
<evidence type="ECO:0000259" key="14">
    <source>
        <dbReference type="Pfam" id="PF01729"/>
    </source>
</evidence>
<dbReference type="UniPathway" id="UPA00253">
    <property type="reaction ID" value="UER00331"/>
</dbReference>
<dbReference type="InterPro" id="IPR004393">
    <property type="entry name" value="NadC"/>
</dbReference>
<dbReference type="Proteomes" id="UP000003303">
    <property type="component" value="Unassembled WGS sequence"/>
</dbReference>